<dbReference type="Pfam" id="PF19269">
    <property type="entry name" value="Anticodon_2"/>
    <property type="match status" value="1"/>
</dbReference>
<organism evidence="22 23">
    <name type="scientific">Hyalomma marginatum</name>
    <dbReference type="NCBI Taxonomy" id="34627"/>
    <lineage>
        <taxon>Eukaryota</taxon>
        <taxon>Metazoa</taxon>
        <taxon>Ecdysozoa</taxon>
        <taxon>Arthropoda</taxon>
        <taxon>Chelicerata</taxon>
        <taxon>Arachnida</taxon>
        <taxon>Acari</taxon>
        <taxon>Parasitiformes</taxon>
        <taxon>Ixodida</taxon>
        <taxon>Ixodoidea</taxon>
        <taxon>Ixodidae</taxon>
        <taxon>Hyalomminae</taxon>
        <taxon>Hyalomma</taxon>
    </lineage>
</organism>
<dbReference type="SUPFAM" id="SSF52374">
    <property type="entry name" value="Nucleotidylyl transferase"/>
    <property type="match status" value="1"/>
</dbReference>
<dbReference type="GO" id="GO:0050561">
    <property type="term" value="F:glutamate-tRNA(Gln) ligase activity"/>
    <property type="evidence" value="ECO:0007669"/>
    <property type="project" value="UniProtKB-EC"/>
</dbReference>
<dbReference type="AlphaFoldDB" id="A0A8S4C0C0"/>
<dbReference type="Pfam" id="PF00749">
    <property type="entry name" value="tRNA-synt_1c"/>
    <property type="match status" value="1"/>
</dbReference>
<keyword evidence="7 19" id="KW-0547">Nucleotide-binding</keyword>
<evidence type="ECO:0000256" key="7">
    <source>
        <dbReference type="ARBA" id="ARBA00022741"/>
    </source>
</evidence>
<evidence type="ECO:0000256" key="2">
    <source>
        <dbReference type="ARBA" id="ARBA00007894"/>
    </source>
</evidence>
<evidence type="ECO:0000256" key="8">
    <source>
        <dbReference type="ARBA" id="ARBA00022840"/>
    </source>
</evidence>
<dbReference type="InterPro" id="IPR049940">
    <property type="entry name" value="GluQ/Sye"/>
</dbReference>
<dbReference type="PANTHER" id="PTHR43311">
    <property type="entry name" value="GLUTAMATE--TRNA LIGASE"/>
    <property type="match status" value="1"/>
</dbReference>
<evidence type="ECO:0000256" key="17">
    <source>
        <dbReference type="ARBA" id="ARBA00047479"/>
    </source>
</evidence>
<comment type="caution">
    <text evidence="22">The sequence shown here is derived from an EMBL/GenBank/DDBJ whole genome shotgun (WGS) entry which is preliminary data.</text>
</comment>
<evidence type="ECO:0000256" key="3">
    <source>
        <dbReference type="ARBA" id="ARBA00011245"/>
    </source>
</evidence>
<keyword evidence="5" id="KW-0963">Cytoplasm</keyword>
<dbReference type="GO" id="GO:0006424">
    <property type="term" value="P:glutamyl-tRNA aminoacylation"/>
    <property type="evidence" value="ECO:0007669"/>
    <property type="project" value="InterPro"/>
</dbReference>
<evidence type="ECO:0000256" key="5">
    <source>
        <dbReference type="ARBA" id="ARBA00022490"/>
    </source>
</evidence>
<feature type="domain" description="Aminoacyl-tRNA synthetase class I anticodon-binding" evidence="21">
    <location>
        <begin position="326"/>
        <end position="450"/>
    </location>
</feature>
<sequence length="453" mass="51083">MSVITRFAPSPTGFLHIGGARTALFNWLFGKATNGKFLLRIEDTDRKRSTQEAVNAIIEGLKWLEIEWDGEVVMQFSRSKRHAEVAEQLLDTGFAYRCYLSAEDIQKIREKDPYIKIESPWRDGKKAALLGVKPTIRLKVDKHSQTTVEDQIRGSVTISNNELDDMILLRSDGTPTYMLAVVVDDYDMNITHVIRGDDHFTNTFRQQQIIKALSWPVPVYAHVPLIHGSDGAKLSKRHGALGIDAYEQAGYLPEAICNYLLRLGWSSGDLEIITKEEAAKLFTLEGLNKAPARFDYEKLNFLNVHYISKKSDADLLKLLKFDNDVVQKRVERSIADLKIRASTLIELQKLANLYFKKQVPIDDKSQEIINGLDRALLAEIKDALEALSNWKTVEIKRVLDGVATKSGLSGSKMMQIMRASVMGSFKGPAIYETMAILGKEEVINRIQNLINLS</sequence>
<protein>
    <recommendedName>
        <fullName evidence="13">Nondiscriminating glutamyl-tRNA synthetase EARS2, mitochondrial</fullName>
        <ecNumber evidence="4">6.1.1.17</ecNumber>
        <ecNumber evidence="12">6.1.1.24</ecNumber>
    </recommendedName>
    <alternativeName>
        <fullName evidence="15">Glutamate--tRNA(Gln) ligase EARS2, mitochondrial</fullName>
    </alternativeName>
    <alternativeName>
        <fullName evidence="11">Glutamyl-tRNA synthetase</fullName>
    </alternativeName>
    <alternativeName>
        <fullName evidence="14">Mitochondrial glutamyl-tRNA synthetase</fullName>
    </alternativeName>
</protein>
<proteinExistence type="inferred from homology"/>
<dbReference type="InterPro" id="IPR001412">
    <property type="entry name" value="aa-tRNA-synth_I_CS"/>
</dbReference>
<dbReference type="PROSITE" id="PS00178">
    <property type="entry name" value="AA_TRNA_LIGASE_I"/>
    <property type="match status" value="1"/>
</dbReference>
<evidence type="ECO:0000256" key="6">
    <source>
        <dbReference type="ARBA" id="ARBA00022598"/>
    </source>
</evidence>
<keyword evidence="8 19" id="KW-0067">ATP-binding</keyword>
<dbReference type="FunFam" id="3.40.50.620:FF:000007">
    <property type="entry name" value="Glutamate--tRNA ligase"/>
    <property type="match status" value="1"/>
</dbReference>
<evidence type="ECO:0000256" key="15">
    <source>
        <dbReference type="ARBA" id="ARBA00044313"/>
    </source>
</evidence>
<feature type="domain" description="Glutamyl/glutaminyl-tRNA synthetase class Ib catalytic" evidence="20">
    <location>
        <begin position="3"/>
        <end position="300"/>
    </location>
</feature>
<comment type="catalytic activity">
    <reaction evidence="18">
        <text>tRNA(Gln) + L-glutamate + ATP = L-glutamyl-tRNA(Gln) + AMP + diphosphate</text>
        <dbReference type="Rhea" id="RHEA:64612"/>
        <dbReference type="Rhea" id="RHEA-COMP:9662"/>
        <dbReference type="Rhea" id="RHEA-COMP:9684"/>
        <dbReference type="ChEBI" id="CHEBI:29985"/>
        <dbReference type="ChEBI" id="CHEBI:30616"/>
        <dbReference type="ChEBI" id="CHEBI:33019"/>
        <dbReference type="ChEBI" id="CHEBI:78442"/>
        <dbReference type="ChEBI" id="CHEBI:78520"/>
        <dbReference type="ChEBI" id="CHEBI:456215"/>
    </reaction>
    <physiologicalReaction direction="left-to-right" evidence="18">
        <dbReference type="Rhea" id="RHEA:64613"/>
    </physiologicalReaction>
</comment>
<keyword evidence="23" id="KW-1185">Reference proteome</keyword>
<dbReference type="GO" id="GO:0005524">
    <property type="term" value="F:ATP binding"/>
    <property type="evidence" value="ECO:0007669"/>
    <property type="project" value="UniProtKB-KW"/>
</dbReference>
<dbReference type="InterPro" id="IPR000924">
    <property type="entry name" value="Glu/Gln-tRNA-synth"/>
</dbReference>
<evidence type="ECO:0000259" key="21">
    <source>
        <dbReference type="Pfam" id="PF19269"/>
    </source>
</evidence>
<evidence type="ECO:0000256" key="14">
    <source>
        <dbReference type="ARBA" id="ARBA00044251"/>
    </source>
</evidence>
<keyword evidence="10 19" id="KW-0030">Aminoacyl-tRNA synthetase</keyword>
<dbReference type="InterPro" id="IPR020058">
    <property type="entry name" value="Glu/Gln-tRNA-synth_Ib_cat-dom"/>
</dbReference>
<dbReference type="InterPro" id="IPR014729">
    <property type="entry name" value="Rossmann-like_a/b/a_fold"/>
</dbReference>
<evidence type="ECO:0000313" key="22">
    <source>
        <dbReference type="EMBL" id="CAG7589843.1"/>
    </source>
</evidence>
<comment type="similarity">
    <text evidence="2">Belongs to the class-I aminoacyl-tRNA synthetase family. Glutamate--tRNA ligase type 1 subfamily.</text>
</comment>
<name>A0A8S4C0C0_9ACAR</name>
<reference evidence="22" key="1">
    <citation type="submission" date="2021-06" db="EMBL/GenBank/DDBJ databases">
        <authorList>
            <person name="Nardi T."/>
            <person name="Nardi T."/>
        </authorList>
    </citation>
    <scope>NUCLEOTIDE SEQUENCE</scope>
</reference>
<evidence type="ECO:0000256" key="13">
    <source>
        <dbReference type="ARBA" id="ARBA00044142"/>
    </source>
</evidence>
<dbReference type="EC" id="6.1.1.24" evidence="12"/>
<keyword evidence="9 19" id="KW-0648">Protein biosynthesis</keyword>
<dbReference type="NCBIfam" id="TIGR00464">
    <property type="entry name" value="gltX_bact"/>
    <property type="match status" value="1"/>
</dbReference>
<evidence type="ECO:0000256" key="9">
    <source>
        <dbReference type="ARBA" id="ARBA00022917"/>
    </source>
</evidence>
<dbReference type="CDD" id="cd00808">
    <property type="entry name" value="GluRS_core"/>
    <property type="match status" value="1"/>
</dbReference>
<dbReference type="PRINTS" id="PR00987">
    <property type="entry name" value="TRNASYNTHGLU"/>
</dbReference>
<evidence type="ECO:0000256" key="19">
    <source>
        <dbReference type="RuleBase" id="RU363037"/>
    </source>
</evidence>
<dbReference type="GO" id="GO:0000049">
    <property type="term" value="F:tRNA binding"/>
    <property type="evidence" value="ECO:0007669"/>
    <property type="project" value="InterPro"/>
</dbReference>
<evidence type="ECO:0000256" key="10">
    <source>
        <dbReference type="ARBA" id="ARBA00023146"/>
    </source>
</evidence>
<accession>A0A8S4C0C0</accession>
<dbReference type="PANTHER" id="PTHR43311:SF2">
    <property type="entry name" value="GLUTAMATE--TRNA LIGASE, MITOCHONDRIAL-RELATED"/>
    <property type="match status" value="1"/>
</dbReference>
<evidence type="ECO:0000256" key="4">
    <source>
        <dbReference type="ARBA" id="ARBA00012835"/>
    </source>
</evidence>
<evidence type="ECO:0000256" key="16">
    <source>
        <dbReference type="ARBA" id="ARBA00047366"/>
    </source>
</evidence>
<dbReference type="Gene3D" id="1.10.10.350">
    <property type="match status" value="1"/>
</dbReference>
<comment type="catalytic activity">
    <reaction evidence="16">
        <text>tRNA(Glu) + L-glutamate + ATP = L-glutamyl-tRNA(Glu) + AMP + diphosphate</text>
        <dbReference type="Rhea" id="RHEA:23540"/>
        <dbReference type="Rhea" id="RHEA-COMP:9663"/>
        <dbReference type="Rhea" id="RHEA-COMP:9680"/>
        <dbReference type="ChEBI" id="CHEBI:29985"/>
        <dbReference type="ChEBI" id="CHEBI:30616"/>
        <dbReference type="ChEBI" id="CHEBI:33019"/>
        <dbReference type="ChEBI" id="CHEBI:78442"/>
        <dbReference type="ChEBI" id="CHEBI:78520"/>
        <dbReference type="ChEBI" id="CHEBI:456215"/>
        <dbReference type="EC" id="6.1.1.17"/>
    </reaction>
    <physiologicalReaction direction="left-to-right" evidence="16">
        <dbReference type="Rhea" id="RHEA:23541"/>
    </physiologicalReaction>
</comment>
<dbReference type="GO" id="GO:0005829">
    <property type="term" value="C:cytosol"/>
    <property type="evidence" value="ECO:0007669"/>
    <property type="project" value="TreeGrafter"/>
</dbReference>
<evidence type="ECO:0000313" key="23">
    <source>
        <dbReference type="Proteomes" id="UP000837675"/>
    </source>
</evidence>
<dbReference type="Proteomes" id="UP000837675">
    <property type="component" value="Unassembled WGS sequence"/>
</dbReference>
<evidence type="ECO:0000256" key="1">
    <source>
        <dbReference type="ARBA" id="ARBA00004496"/>
    </source>
</evidence>
<dbReference type="SUPFAM" id="SSF48163">
    <property type="entry name" value="An anticodon-binding domain of class I aminoacyl-tRNA synthetases"/>
    <property type="match status" value="1"/>
</dbReference>
<gene>
    <name evidence="22" type="ORF">MHYMCMPASI_00206</name>
</gene>
<dbReference type="HAMAP" id="MF_00022">
    <property type="entry name" value="Glu_tRNA_synth_type1"/>
    <property type="match status" value="1"/>
</dbReference>
<comment type="catalytic activity">
    <reaction evidence="17">
        <text>tRNA(Glx) + L-glutamate + ATP = L-glutamyl-tRNA(Glx) + AMP + diphosphate</text>
        <dbReference type="Rhea" id="RHEA:18397"/>
        <dbReference type="Rhea" id="RHEA-COMP:9713"/>
        <dbReference type="Rhea" id="RHEA-COMP:9716"/>
        <dbReference type="ChEBI" id="CHEBI:29985"/>
        <dbReference type="ChEBI" id="CHEBI:30616"/>
        <dbReference type="ChEBI" id="CHEBI:33019"/>
        <dbReference type="ChEBI" id="CHEBI:78442"/>
        <dbReference type="ChEBI" id="CHEBI:78520"/>
        <dbReference type="ChEBI" id="CHEBI:456215"/>
        <dbReference type="EC" id="6.1.1.24"/>
    </reaction>
    <physiologicalReaction direction="left-to-right" evidence="17">
        <dbReference type="Rhea" id="RHEA:18398"/>
    </physiologicalReaction>
</comment>
<comment type="subunit">
    <text evidence="3">Monomer.</text>
</comment>
<dbReference type="InterPro" id="IPR004527">
    <property type="entry name" value="Glu-tRNA-ligase_bac/mito"/>
</dbReference>
<keyword evidence="6 19" id="KW-0436">Ligase</keyword>
<dbReference type="InterPro" id="IPR008925">
    <property type="entry name" value="aa_tRNA-synth_I_cd-bd_sf"/>
</dbReference>
<dbReference type="GO" id="GO:0008270">
    <property type="term" value="F:zinc ion binding"/>
    <property type="evidence" value="ECO:0007669"/>
    <property type="project" value="InterPro"/>
</dbReference>
<dbReference type="EMBL" id="CAJVAF010000060">
    <property type="protein sequence ID" value="CAG7589843.1"/>
    <property type="molecule type" value="Genomic_DNA"/>
</dbReference>
<dbReference type="InterPro" id="IPR033910">
    <property type="entry name" value="GluRS_core"/>
</dbReference>
<evidence type="ECO:0000259" key="20">
    <source>
        <dbReference type="Pfam" id="PF00749"/>
    </source>
</evidence>
<dbReference type="Gene3D" id="3.40.50.620">
    <property type="entry name" value="HUPs"/>
    <property type="match status" value="1"/>
</dbReference>
<dbReference type="GO" id="GO:0004818">
    <property type="term" value="F:glutamate-tRNA ligase activity"/>
    <property type="evidence" value="ECO:0007669"/>
    <property type="project" value="UniProtKB-EC"/>
</dbReference>
<dbReference type="InterPro" id="IPR020751">
    <property type="entry name" value="aa-tRNA-synth_I_codon-bd_sub2"/>
</dbReference>
<evidence type="ECO:0000256" key="12">
    <source>
        <dbReference type="ARBA" id="ARBA00044054"/>
    </source>
</evidence>
<comment type="subcellular location">
    <subcellularLocation>
        <location evidence="1">Cytoplasm</location>
    </subcellularLocation>
</comment>
<evidence type="ECO:0000256" key="11">
    <source>
        <dbReference type="ARBA" id="ARBA00030865"/>
    </source>
</evidence>
<dbReference type="EC" id="6.1.1.17" evidence="4"/>
<evidence type="ECO:0000256" key="18">
    <source>
        <dbReference type="ARBA" id="ARBA00047689"/>
    </source>
</evidence>
<dbReference type="InterPro" id="IPR045462">
    <property type="entry name" value="aa-tRNA-synth_I_cd-bd"/>
</dbReference>